<evidence type="ECO:0000313" key="3">
    <source>
        <dbReference type="Proteomes" id="UP000078397"/>
    </source>
</evidence>
<feature type="compositionally biased region" description="Polar residues" evidence="1">
    <location>
        <begin position="50"/>
        <end position="69"/>
    </location>
</feature>
<evidence type="ECO:0000313" key="2">
    <source>
        <dbReference type="EMBL" id="OAQ57273.2"/>
    </source>
</evidence>
<reference evidence="2 3" key="1">
    <citation type="journal article" date="2016" name="PLoS Pathog.">
        <title>Biosynthesis of antibiotic leucinostatins in bio-control fungus Purpureocillium lilacinum and their inhibition on phytophthora revealed by genome mining.</title>
        <authorList>
            <person name="Wang G."/>
            <person name="Liu Z."/>
            <person name="Lin R."/>
            <person name="Li E."/>
            <person name="Mao Z."/>
            <person name="Ling J."/>
            <person name="Yang Y."/>
            <person name="Yin W.B."/>
            <person name="Xie B."/>
        </authorList>
    </citation>
    <scope>NUCLEOTIDE SEQUENCE [LARGE SCALE GENOMIC DNA]</scope>
    <source>
        <strain evidence="2">170</strain>
    </source>
</reference>
<keyword evidence="3" id="KW-1185">Reference proteome</keyword>
<sequence>MDVIIGNADSHSLAQEICVTEVKRETPGFGYTPNVDIRQPESADRLDLESNGSTISAPSSTNARTSDQTAELEKMKGDLLRREAYVLTLRSQLEELRMEHEAMQDCAGRNKSQSELEREFRILQERIDEKNKLLGVPAQPQAPRTGPPPRYHRRVYGALFWGIYESCAFIGDEQLDLAVPTRPDVIPKLAEIWAERVSGRKLEQFIAYTKAEAIPTEMAFACLVGAAIFQLVFQPVFANVFALDQPLLYQLRRYIFTKCGPQLLHEHDHGALKLLINTKDANFTTKILPETANSIAEFIVRVLQIFLSLEESGVVSSNLSSERFENLLLDLGTPLHQALKMKVEMDLSKARINFVYFKPGSAFNSDKMERDTTQQLAPLIGHQHEQQTVKICLLPALFALPPGDYNAAMGGTTTQYSANCNMYFKEARVEDPK</sequence>
<feature type="region of interest" description="Disordered" evidence="1">
    <location>
        <begin position="29"/>
        <end position="69"/>
    </location>
</feature>
<comment type="caution">
    <text evidence="2">The sequence shown here is derived from an EMBL/GenBank/DDBJ whole genome shotgun (WGS) entry which is preliminary data.</text>
</comment>
<dbReference type="AlphaFoldDB" id="A0A179EWP9"/>
<dbReference type="GeneID" id="28854267"/>
<name>A0A179EWP9_METCM</name>
<organism evidence="2 3">
    <name type="scientific">Pochonia chlamydosporia 170</name>
    <dbReference type="NCBI Taxonomy" id="1380566"/>
    <lineage>
        <taxon>Eukaryota</taxon>
        <taxon>Fungi</taxon>
        <taxon>Dikarya</taxon>
        <taxon>Ascomycota</taxon>
        <taxon>Pezizomycotina</taxon>
        <taxon>Sordariomycetes</taxon>
        <taxon>Hypocreomycetidae</taxon>
        <taxon>Hypocreales</taxon>
        <taxon>Clavicipitaceae</taxon>
        <taxon>Pochonia</taxon>
    </lineage>
</organism>
<dbReference type="KEGG" id="pchm:VFPPC_12365"/>
<dbReference type="EMBL" id="LSBJ02000012">
    <property type="protein sequence ID" value="OAQ57273.2"/>
    <property type="molecule type" value="Genomic_DNA"/>
</dbReference>
<dbReference type="RefSeq" id="XP_022283866.1">
    <property type="nucleotide sequence ID" value="XM_022428825.1"/>
</dbReference>
<evidence type="ECO:0000256" key="1">
    <source>
        <dbReference type="SAM" id="MobiDB-lite"/>
    </source>
</evidence>
<dbReference type="Proteomes" id="UP000078397">
    <property type="component" value="Unassembled WGS sequence"/>
</dbReference>
<gene>
    <name evidence="2" type="ORF">VFPPC_12365</name>
</gene>
<proteinExistence type="predicted"/>
<feature type="compositionally biased region" description="Basic and acidic residues" evidence="1">
    <location>
        <begin position="38"/>
        <end position="48"/>
    </location>
</feature>
<protein>
    <submittedName>
        <fullName evidence="2">Uncharacterized protein</fullName>
    </submittedName>
</protein>
<accession>A0A179EWP9</accession>
<dbReference type="OrthoDB" id="303107at2759"/>